<evidence type="ECO:0000256" key="2">
    <source>
        <dbReference type="ARBA" id="ARBA00022801"/>
    </source>
</evidence>
<dbReference type="InterPro" id="IPR002018">
    <property type="entry name" value="CarbesteraseB"/>
</dbReference>
<dbReference type="PANTHER" id="PTHR11559">
    <property type="entry name" value="CARBOXYLESTERASE"/>
    <property type="match status" value="1"/>
</dbReference>
<dbReference type="SUPFAM" id="SSF53474">
    <property type="entry name" value="alpha/beta-Hydrolases"/>
    <property type="match status" value="1"/>
</dbReference>
<protein>
    <recommendedName>
        <fullName evidence="3">Carboxylic ester hydrolase</fullName>
        <ecNumber evidence="3">3.1.1.-</ecNumber>
    </recommendedName>
</protein>
<accession>A0AAN6SVM7</accession>
<dbReference type="Pfam" id="PF00135">
    <property type="entry name" value="COesterase"/>
    <property type="match status" value="1"/>
</dbReference>
<evidence type="ECO:0000313" key="6">
    <source>
        <dbReference type="Proteomes" id="UP001303115"/>
    </source>
</evidence>
<gene>
    <name evidence="5" type="ORF">C8A01DRAFT_32024</name>
</gene>
<dbReference type="GO" id="GO:0016787">
    <property type="term" value="F:hydrolase activity"/>
    <property type="evidence" value="ECO:0007669"/>
    <property type="project" value="UniProtKB-KW"/>
</dbReference>
<comment type="similarity">
    <text evidence="1 3">Belongs to the type-B carboxylesterase/lipase family.</text>
</comment>
<name>A0AAN6SVM7_9PEZI</name>
<dbReference type="Gene3D" id="3.40.50.1820">
    <property type="entry name" value="alpha/beta hydrolase"/>
    <property type="match status" value="2"/>
</dbReference>
<organism evidence="5 6">
    <name type="scientific">Parachaetomium inaequale</name>
    <dbReference type="NCBI Taxonomy" id="2588326"/>
    <lineage>
        <taxon>Eukaryota</taxon>
        <taxon>Fungi</taxon>
        <taxon>Dikarya</taxon>
        <taxon>Ascomycota</taxon>
        <taxon>Pezizomycotina</taxon>
        <taxon>Sordariomycetes</taxon>
        <taxon>Sordariomycetidae</taxon>
        <taxon>Sordariales</taxon>
        <taxon>Chaetomiaceae</taxon>
        <taxon>Parachaetomium</taxon>
    </lineage>
</organism>
<evidence type="ECO:0000259" key="4">
    <source>
        <dbReference type="Pfam" id="PF00135"/>
    </source>
</evidence>
<feature type="signal peptide" evidence="3">
    <location>
        <begin position="1"/>
        <end position="18"/>
    </location>
</feature>
<dbReference type="InterPro" id="IPR050309">
    <property type="entry name" value="Type-B_Carboxylest/Lipase"/>
</dbReference>
<feature type="domain" description="Carboxylesterase type B" evidence="4">
    <location>
        <begin position="30"/>
        <end position="384"/>
    </location>
</feature>
<dbReference type="PROSITE" id="PS00122">
    <property type="entry name" value="CARBOXYLESTERASE_B_1"/>
    <property type="match status" value="1"/>
</dbReference>
<dbReference type="AlphaFoldDB" id="A0AAN6SVM7"/>
<evidence type="ECO:0000256" key="1">
    <source>
        <dbReference type="ARBA" id="ARBA00005964"/>
    </source>
</evidence>
<reference evidence="6" key="1">
    <citation type="journal article" date="2023" name="Mol. Phylogenet. Evol.">
        <title>Genome-scale phylogeny and comparative genomics of the fungal order Sordariales.</title>
        <authorList>
            <person name="Hensen N."/>
            <person name="Bonometti L."/>
            <person name="Westerberg I."/>
            <person name="Brannstrom I.O."/>
            <person name="Guillou S."/>
            <person name="Cros-Aarteil S."/>
            <person name="Calhoun S."/>
            <person name="Haridas S."/>
            <person name="Kuo A."/>
            <person name="Mondo S."/>
            <person name="Pangilinan J."/>
            <person name="Riley R."/>
            <person name="LaButti K."/>
            <person name="Andreopoulos B."/>
            <person name="Lipzen A."/>
            <person name="Chen C."/>
            <person name="Yan M."/>
            <person name="Daum C."/>
            <person name="Ng V."/>
            <person name="Clum A."/>
            <person name="Steindorff A."/>
            <person name="Ohm R.A."/>
            <person name="Martin F."/>
            <person name="Silar P."/>
            <person name="Natvig D.O."/>
            <person name="Lalanne C."/>
            <person name="Gautier V."/>
            <person name="Ament-Velasquez S.L."/>
            <person name="Kruys A."/>
            <person name="Hutchinson M.I."/>
            <person name="Powell A.J."/>
            <person name="Barry K."/>
            <person name="Miller A.N."/>
            <person name="Grigoriev I.V."/>
            <person name="Debuchy R."/>
            <person name="Gladieux P."/>
            <person name="Hiltunen Thoren M."/>
            <person name="Johannesson H."/>
        </authorList>
    </citation>
    <scope>NUCLEOTIDE SEQUENCE [LARGE SCALE GENOMIC DNA]</scope>
    <source>
        <strain evidence="6">CBS 284.82</strain>
    </source>
</reference>
<keyword evidence="6" id="KW-1185">Reference proteome</keyword>
<dbReference type="InterPro" id="IPR029058">
    <property type="entry name" value="AB_hydrolase_fold"/>
</dbReference>
<keyword evidence="2 3" id="KW-0378">Hydrolase</keyword>
<dbReference type="Proteomes" id="UP001303115">
    <property type="component" value="Unassembled WGS sequence"/>
</dbReference>
<sequence length="542" mass="59105">MTPIRLLVSLLFFTGGLADSSPAGSPDGLTVKATTGVYTGIVDPEFPDVRQFRSISFAEPPLGKLRWLPPVPVRPSRRHSYATRFPPPCPQYLSKNLTLWNSNITNFSIRLQGQSRTVGAMAQTSSEDCLYLAIWTPLNATADSNLPVALFIPGGSFVNGGVDVPYQQPTPWVQRTQRHIFVSAGYRVNIAGFPWAAGLEDQNLGILDQRAALEWVYANIAPFGGDRSRITLWGHSAGGVAIDIATHAFHDNPLAAGLFMQSGTAMVNISYPDASHSNFTFVARNLGCDFPSDPLAELDCMRQVPMTLIQNFIGEYRDNSSSSSSTSNSSLPSLPPFKPVPDEKVVFFNYTLRAQRGLTPRLPALVSTTSNEQASLTKYPLNNITAGPYQARVDRETVDIFVCLASNTTRARAAQGLATWRYEYAGNFSNLTPLGWMGAYHGSDVPMVFGTYDTLGEKGREGVTGFQREVAERMQDYVLAFMEDPGDGLRKQGWLPWGETEGSVVGGRNMVRFGSGGVAVRNVTADEIDDACVLGRDYNSSP</sequence>
<keyword evidence="3" id="KW-0732">Signal</keyword>
<comment type="caution">
    <text evidence="5">The sequence shown here is derived from an EMBL/GenBank/DDBJ whole genome shotgun (WGS) entry which is preliminary data.</text>
</comment>
<dbReference type="EC" id="3.1.1.-" evidence="3"/>
<evidence type="ECO:0000313" key="5">
    <source>
        <dbReference type="EMBL" id="KAK4043925.1"/>
    </source>
</evidence>
<evidence type="ECO:0000256" key="3">
    <source>
        <dbReference type="RuleBase" id="RU361235"/>
    </source>
</evidence>
<dbReference type="InterPro" id="IPR019826">
    <property type="entry name" value="Carboxylesterase_B_AS"/>
</dbReference>
<proteinExistence type="inferred from homology"/>
<dbReference type="EMBL" id="MU854323">
    <property type="protein sequence ID" value="KAK4043925.1"/>
    <property type="molecule type" value="Genomic_DNA"/>
</dbReference>
<feature type="chain" id="PRO_5042661787" description="Carboxylic ester hydrolase" evidence="3">
    <location>
        <begin position="19"/>
        <end position="542"/>
    </location>
</feature>